<dbReference type="PANTHER" id="PTHR11455:SF9">
    <property type="entry name" value="CRYPTOCHROME CIRCADIAN CLOCK 5 ISOFORM X1"/>
    <property type="match status" value="1"/>
</dbReference>
<feature type="domain" description="Photolyase/cryptochrome alpha/beta" evidence="7">
    <location>
        <begin position="3"/>
        <end position="129"/>
    </location>
</feature>
<feature type="binding site" evidence="5">
    <location>
        <position position="256"/>
    </location>
    <ligand>
        <name>FAD</name>
        <dbReference type="ChEBI" id="CHEBI:57692"/>
    </ligand>
</feature>
<dbReference type="KEGG" id="nei:BG910_05285"/>
<comment type="cofactor">
    <cofactor evidence="5">
        <name>FAD</name>
        <dbReference type="ChEBI" id="CHEBI:57692"/>
    </cofactor>
    <text evidence="5">Binds 1 FAD per subunit.</text>
</comment>
<feature type="binding site" evidence="5">
    <location>
        <begin position="347"/>
        <end position="349"/>
    </location>
    <ligand>
        <name>FAD</name>
        <dbReference type="ChEBI" id="CHEBI:57692"/>
    </ligand>
</feature>
<dbReference type="SUPFAM" id="SSF52425">
    <property type="entry name" value="Cryptochrome/photolyase, N-terminal domain"/>
    <property type="match status" value="1"/>
</dbReference>
<dbReference type="GO" id="GO:0006139">
    <property type="term" value="P:nucleobase-containing compound metabolic process"/>
    <property type="evidence" value="ECO:0007669"/>
    <property type="project" value="UniProtKB-ARBA"/>
</dbReference>
<protein>
    <submittedName>
        <fullName evidence="8">Deoxyribodipyrimidine photolyase</fullName>
    </submittedName>
</protein>
<dbReference type="PROSITE" id="PS51645">
    <property type="entry name" value="PHR_CRY_ALPHA_BETA"/>
    <property type="match status" value="1"/>
</dbReference>
<organism evidence="8 9">
    <name type="scientific">Neisseria chenwenguii</name>
    <dbReference type="NCBI Taxonomy" id="1853278"/>
    <lineage>
        <taxon>Bacteria</taxon>
        <taxon>Pseudomonadati</taxon>
        <taxon>Pseudomonadota</taxon>
        <taxon>Betaproteobacteria</taxon>
        <taxon>Neisseriales</taxon>
        <taxon>Neisseriaceae</taxon>
        <taxon>Neisseria</taxon>
    </lineage>
</organism>
<evidence type="ECO:0000256" key="1">
    <source>
        <dbReference type="ARBA" id="ARBA00001932"/>
    </source>
</evidence>
<evidence type="ECO:0000313" key="9">
    <source>
        <dbReference type="Proteomes" id="UP000198238"/>
    </source>
</evidence>
<dbReference type="Pfam" id="PF00875">
    <property type="entry name" value="DNA_photolyase"/>
    <property type="match status" value="1"/>
</dbReference>
<dbReference type="InterPro" id="IPR002081">
    <property type="entry name" value="Cryptochrome/DNA_photolyase_1"/>
</dbReference>
<dbReference type="EMBL" id="CP022278">
    <property type="protein sequence ID" value="ASK27230.1"/>
    <property type="molecule type" value="Genomic_DNA"/>
</dbReference>
<dbReference type="Pfam" id="PF03441">
    <property type="entry name" value="FAD_binding_7"/>
    <property type="match status" value="1"/>
</dbReference>
<gene>
    <name evidence="8" type="ORF">BG910_05285</name>
</gene>
<dbReference type="GO" id="GO:0003677">
    <property type="term" value="F:DNA binding"/>
    <property type="evidence" value="ECO:0007669"/>
    <property type="project" value="TreeGrafter"/>
</dbReference>
<dbReference type="GO" id="GO:0006950">
    <property type="term" value="P:response to stress"/>
    <property type="evidence" value="ECO:0007669"/>
    <property type="project" value="UniProtKB-ARBA"/>
</dbReference>
<keyword evidence="2 5" id="KW-0285">Flavoprotein</keyword>
<dbReference type="AlphaFoldDB" id="A0A220S155"/>
<evidence type="ECO:0000259" key="7">
    <source>
        <dbReference type="PROSITE" id="PS51645"/>
    </source>
</evidence>
<dbReference type="GO" id="GO:0071949">
    <property type="term" value="F:FAD binding"/>
    <property type="evidence" value="ECO:0007669"/>
    <property type="project" value="TreeGrafter"/>
</dbReference>
<evidence type="ECO:0000256" key="6">
    <source>
        <dbReference type="RuleBase" id="RU004182"/>
    </source>
</evidence>
<dbReference type="InterPro" id="IPR014729">
    <property type="entry name" value="Rossmann-like_a/b/a_fold"/>
</dbReference>
<evidence type="ECO:0000256" key="4">
    <source>
        <dbReference type="ARBA" id="ARBA00022991"/>
    </source>
</evidence>
<dbReference type="Proteomes" id="UP000198238">
    <property type="component" value="Chromosome"/>
</dbReference>
<accession>A0A220S155</accession>
<dbReference type="Gene3D" id="1.25.40.80">
    <property type="match status" value="1"/>
</dbReference>
<comment type="cofactor">
    <cofactor evidence="1">
        <name>(6R)-5,10-methylene-5,6,7,8-tetrahydrofolate</name>
        <dbReference type="ChEBI" id="CHEBI:15636"/>
    </cofactor>
</comment>
<dbReference type="InterPro" id="IPR036134">
    <property type="entry name" value="Crypto/Photolyase_FAD-like_sf"/>
</dbReference>
<reference evidence="8 9" key="1">
    <citation type="submission" date="2017-06" db="EMBL/GenBank/DDBJ databases">
        <title>Neisseria chenwenguii sp. nov., isolated from the intestinal contents of Tibetan Plateau Pika in Yushu, Qinghai Province, China.</title>
        <authorList>
            <person name="Zhang G."/>
        </authorList>
    </citation>
    <scope>NUCLEOTIDE SEQUENCE [LARGE SCALE GENOMIC DNA]</scope>
    <source>
        <strain evidence="8 9">10023</strain>
    </source>
</reference>
<keyword evidence="9" id="KW-1185">Reference proteome</keyword>
<evidence type="ECO:0000256" key="5">
    <source>
        <dbReference type="PIRSR" id="PIRSR602081-1"/>
    </source>
</evidence>
<keyword evidence="8" id="KW-0456">Lyase</keyword>
<evidence type="ECO:0000313" key="8">
    <source>
        <dbReference type="EMBL" id="ASK27230.1"/>
    </source>
</evidence>
<name>A0A220S155_9NEIS</name>
<dbReference type="SUPFAM" id="SSF48173">
    <property type="entry name" value="Cryptochrome/photolyase FAD-binding domain"/>
    <property type="match status" value="1"/>
</dbReference>
<feature type="binding site" evidence="5">
    <location>
        <position position="215"/>
    </location>
    <ligand>
        <name>FAD</name>
        <dbReference type="ChEBI" id="CHEBI:57692"/>
    </ligand>
</feature>
<dbReference type="InterPro" id="IPR006050">
    <property type="entry name" value="DNA_photolyase_N"/>
</dbReference>
<evidence type="ECO:0000256" key="3">
    <source>
        <dbReference type="ARBA" id="ARBA00022827"/>
    </source>
</evidence>
<dbReference type="Gene3D" id="3.40.50.620">
    <property type="entry name" value="HUPs"/>
    <property type="match status" value="1"/>
</dbReference>
<dbReference type="PANTHER" id="PTHR11455">
    <property type="entry name" value="CRYPTOCHROME"/>
    <property type="match status" value="1"/>
</dbReference>
<dbReference type="PROSITE" id="PS00394">
    <property type="entry name" value="DNA_PHOTOLYASES_1_1"/>
    <property type="match status" value="1"/>
</dbReference>
<keyword evidence="4 6" id="KW-0157">Chromophore</keyword>
<dbReference type="GO" id="GO:0003904">
    <property type="term" value="F:deoxyribodipyrimidine photo-lyase activity"/>
    <property type="evidence" value="ECO:0007669"/>
    <property type="project" value="TreeGrafter"/>
</dbReference>
<proteinExistence type="inferred from homology"/>
<dbReference type="InterPro" id="IPR005101">
    <property type="entry name" value="Cryptochr/Photolyase_FAD-bd"/>
</dbReference>
<dbReference type="PRINTS" id="PR00147">
    <property type="entry name" value="DNAPHOTLYASE"/>
</dbReference>
<dbReference type="Gene3D" id="1.10.579.10">
    <property type="entry name" value="DNA Cyclobutane Dipyrimidine Photolyase, subunit A, domain 3"/>
    <property type="match status" value="1"/>
</dbReference>
<evidence type="ECO:0000256" key="2">
    <source>
        <dbReference type="ARBA" id="ARBA00022630"/>
    </source>
</evidence>
<keyword evidence="3 5" id="KW-0274">FAD</keyword>
<dbReference type="InterPro" id="IPR036155">
    <property type="entry name" value="Crypto/Photolyase_N_sf"/>
</dbReference>
<comment type="similarity">
    <text evidence="6">Belongs to the DNA photolyase family.</text>
</comment>
<sequence>MQNTTLVWFRRNLRLADNLALQTAVARGLPLAGAVVSERPSEISNPRQARFLYESAAELYRNLVERNIPLYILQGRAEEELPALAARLNARAVIADEAYAPAETAADNRVWRILDAQGVPFERVNDRALFAKADLMGEHGLPFTDFAPYRKAWLAAFEKAERPSENAEIPVQTACGLPPLPDAREVGVPHELMQKGGEAAAWRQWAEFSEKLDFYPLLKDFPAQKGTSQLGAYLSAGCISARALAQLAWARGAKEWLNGLIRRDFYQHLAFHHRNLPPYTARSDEGILQCWQQGQTGYPLIDAAMRSLRRSGFLHPALRCAAAEFLCRTLGQNAQNGADWFAAQLADYDEAANAGNWQAAASAKPANPIAQSQRLDPDGTFIRRYVPELAHLPKNLIHAPWLAAGEIETNGYPPPAADWRG</sequence>
<dbReference type="RefSeq" id="WP_089035942.1">
    <property type="nucleotide sequence ID" value="NZ_CP022278.1"/>
</dbReference>
<dbReference type="InterPro" id="IPR018394">
    <property type="entry name" value="DNA_photolyase_1_CS_C"/>
</dbReference>